<dbReference type="PANTHER" id="PTHR11956">
    <property type="entry name" value="ARGINYL-TRNA SYNTHETASE"/>
    <property type="match status" value="1"/>
</dbReference>
<dbReference type="CDD" id="cd00671">
    <property type="entry name" value="ArgRS_core"/>
    <property type="match status" value="1"/>
</dbReference>
<organism evidence="12 13">
    <name type="scientific">Paenibacillus cisolokensis</name>
    <dbReference type="NCBI Taxonomy" id="1658519"/>
    <lineage>
        <taxon>Bacteria</taxon>
        <taxon>Bacillati</taxon>
        <taxon>Bacillota</taxon>
        <taxon>Bacilli</taxon>
        <taxon>Bacillales</taxon>
        <taxon>Paenibacillaceae</taxon>
        <taxon>Paenibacillus</taxon>
    </lineage>
</organism>
<dbReference type="InterPro" id="IPR001278">
    <property type="entry name" value="Arg-tRNA-ligase"/>
</dbReference>
<evidence type="ECO:0000256" key="9">
    <source>
        <dbReference type="RuleBase" id="RU363038"/>
    </source>
</evidence>
<dbReference type="InterPro" id="IPR008909">
    <property type="entry name" value="DALR_anticod-bd"/>
</dbReference>
<keyword evidence="8" id="KW-0963">Cytoplasm</keyword>
<gene>
    <name evidence="8 12" type="primary">argS</name>
    <name evidence="12" type="ORF">PACILC2_47330</name>
</gene>
<protein>
    <recommendedName>
        <fullName evidence="8">Arginine--tRNA ligase</fullName>
        <ecNumber evidence="8">6.1.1.19</ecNumber>
    </recommendedName>
    <alternativeName>
        <fullName evidence="8">Arginyl-tRNA synthetase</fullName>
        <shortName evidence="8">ArgRS</shortName>
    </alternativeName>
</protein>
<evidence type="ECO:0000313" key="13">
    <source>
        <dbReference type="Proteomes" id="UP000680304"/>
    </source>
</evidence>
<dbReference type="PRINTS" id="PR01038">
    <property type="entry name" value="TRNASYNTHARG"/>
</dbReference>
<dbReference type="InterPro" id="IPR036695">
    <property type="entry name" value="Arg-tRNA-synth_N_sf"/>
</dbReference>
<dbReference type="RefSeq" id="WP_213530712.1">
    <property type="nucleotide sequence ID" value="NZ_BOVJ01000168.1"/>
</dbReference>
<reference evidence="12 13" key="1">
    <citation type="submission" date="2021-04" db="EMBL/GenBank/DDBJ databases">
        <title>Draft genome sequence of Paenibacillus cisolokensis, LC2-13A.</title>
        <authorList>
            <person name="Uke A."/>
            <person name="Chhe C."/>
            <person name="Baramee S."/>
            <person name="Kosugi A."/>
        </authorList>
    </citation>
    <scope>NUCLEOTIDE SEQUENCE [LARGE SCALE GENOMIC DNA]</scope>
    <source>
        <strain evidence="12 13">LC2-13A</strain>
    </source>
</reference>
<dbReference type="InterPro" id="IPR035684">
    <property type="entry name" value="ArgRS_core"/>
</dbReference>
<dbReference type="NCBIfam" id="TIGR00456">
    <property type="entry name" value="argS"/>
    <property type="match status" value="1"/>
</dbReference>
<feature type="domain" description="DALR anticodon binding" evidence="10">
    <location>
        <begin position="446"/>
        <end position="564"/>
    </location>
</feature>
<dbReference type="Gene3D" id="3.30.1360.70">
    <property type="entry name" value="Arginyl tRNA synthetase N-terminal domain"/>
    <property type="match status" value="1"/>
</dbReference>
<feature type="domain" description="Arginyl tRNA synthetase N-terminal" evidence="11">
    <location>
        <begin position="1"/>
        <end position="82"/>
    </location>
</feature>
<dbReference type="InterPro" id="IPR005148">
    <property type="entry name" value="Arg-tRNA-synth_N"/>
</dbReference>
<keyword evidence="4 8" id="KW-0067">ATP-binding</keyword>
<keyword evidence="5 8" id="KW-0648">Protein biosynthesis</keyword>
<dbReference type="EC" id="6.1.1.19" evidence="8"/>
<dbReference type="Pfam" id="PF03485">
    <property type="entry name" value="Arg_tRNA_synt_N"/>
    <property type="match status" value="1"/>
</dbReference>
<name>A0ABQ4ND48_9BACL</name>
<keyword evidence="2 8" id="KW-0436">Ligase</keyword>
<evidence type="ECO:0000313" key="12">
    <source>
        <dbReference type="EMBL" id="GIQ66165.1"/>
    </source>
</evidence>
<dbReference type="SMART" id="SM00836">
    <property type="entry name" value="DALR_1"/>
    <property type="match status" value="1"/>
</dbReference>
<evidence type="ECO:0000259" key="10">
    <source>
        <dbReference type="SMART" id="SM00836"/>
    </source>
</evidence>
<evidence type="ECO:0000256" key="8">
    <source>
        <dbReference type="HAMAP-Rule" id="MF_00123"/>
    </source>
</evidence>
<evidence type="ECO:0000256" key="4">
    <source>
        <dbReference type="ARBA" id="ARBA00022840"/>
    </source>
</evidence>
<dbReference type="Pfam" id="PF05746">
    <property type="entry name" value="DALR_1"/>
    <property type="match status" value="1"/>
</dbReference>
<evidence type="ECO:0000256" key="6">
    <source>
        <dbReference type="ARBA" id="ARBA00023146"/>
    </source>
</evidence>
<dbReference type="InterPro" id="IPR014729">
    <property type="entry name" value="Rossmann-like_a/b/a_fold"/>
</dbReference>
<comment type="similarity">
    <text evidence="1 8 9">Belongs to the class-I aminoacyl-tRNA synthetase family.</text>
</comment>
<dbReference type="GO" id="GO:0016874">
    <property type="term" value="F:ligase activity"/>
    <property type="evidence" value="ECO:0007669"/>
    <property type="project" value="UniProtKB-KW"/>
</dbReference>
<dbReference type="PANTHER" id="PTHR11956:SF5">
    <property type="entry name" value="ARGININE--TRNA LIGASE, CYTOPLASMIC"/>
    <property type="match status" value="1"/>
</dbReference>
<evidence type="ECO:0000256" key="3">
    <source>
        <dbReference type="ARBA" id="ARBA00022741"/>
    </source>
</evidence>
<feature type="short sequence motif" description="'HIGH' region" evidence="8">
    <location>
        <begin position="118"/>
        <end position="128"/>
    </location>
</feature>
<comment type="caution">
    <text evidence="12">The sequence shown here is derived from an EMBL/GenBank/DDBJ whole genome shotgun (WGS) entry which is preliminary data.</text>
</comment>
<comment type="catalytic activity">
    <reaction evidence="7 8">
        <text>tRNA(Arg) + L-arginine + ATP = L-arginyl-tRNA(Arg) + AMP + diphosphate</text>
        <dbReference type="Rhea" id="RHEA:20301"/>
        <dbReference type="Rhea" id="RHEA-COMP:9658"/>
        <dbReference type="Rhea" id="RHEA-COMP:9673"/>
        <dbReference type="ChEBI" id="CHEBI:30616"/>
        <dbReference type="ChEBI" id="CHEBI:32682"/>
        <dbReference type="ChEBI" id="CHEBI:33019"/>
        <dbReference type="ChEBI" id="CHEBI:78442"/>
        <dbReference type="ChEBI" id="CHEBI:78513"/>
        <dbReference type="ChEBI" id="CHEBI:456215"/>
        <dbReference type="EC" id="6.1.1.19"/>
    </reaction>
</comment>
<proteinExistence type="inferred from homology"/>
<evidence type="ECO:0000256" key="5">
    <source>
        <dbReference type="ARBA" id="ARBA00022917"/>
    </source>
</evidence>
<dbReference type="CDD" id="cd07956">
    <property type="entry name" value="Anticodon_Ia_Arg"/>
    <property type="match status" value="1"/>
</dbReference>
<dbReference type="SMART" id="SM01016">
    <property type="entry name" value="Arg_tRNA_synt_N"/>
    <property type="match status" value="1"/>
</dbReference>
<keyword evidence="13" id="KW-1185">Reference proteome</keyword>
<evidence type="ECO:0000256" key="1">
    <source>
        <dbReference type="ARBA" id="ARBA00005594"/>
    </source>
</evidence>
<dbReference type="Pfam" id="PF00750">
    <property type="entry name" value="tRNA-synt_1d"/>
    <property type="match status" value="1"/>
</dbReference>
<evidence type="ECO:0000259" key="11">
    <source>
        <dbReference type="SMART" id="SM01016"/>
    </source>
</evidence>
<dbReference type="EMBL" id="BOVJ01000168">
    <property type="protein sequence ID" value="GIQ66165.1"/>
    <property type="molecule type" value="Genomic_DNA"/>
</dbReference>
<keyword evidence="6 8" id="KW-0030">Aminoacyl-tRNA synthetase</keyword>
<keyword evidence="3 8" id="KW-0547">Nucleotide-binding</keyword>
<accession>A0ABQ4ND48</accession>
<evidence type="ECO:0000256" key="2">
    <source>
        <dbReference type="ARBA" id="ARBA00022598"/>
    </source>
</evidence>
<dbReference type="HAMAP" id="MF_00123">
    <property type="entry name" value="Arg_tRNA_synth"/>
    <property type="match status" value="1"/>
</dbReference>
<dbReference type="Proteomes" id="UP000680304">
    <property type="component" value="Unassembled WGS sequence"/>
</dbReference>
<dbReference type="SUPFAM" id="SSF52374">
    <property type="entry name" value="Nucleotidylyl transferase"/>
    <property type="match status" value="1"/>
</dbReference>
<dbReference type="InterPro" id="IPR009080">
    <property type="entry name" value="tRNAsynth_Ia_anticodon-bd"/>
</dbReference>
<comment type="subcellular location">
    <subcellularLocation>
        <location evidence="8">Cytoplasm</location>
    </subcellularLocation>
</comment>
<dbReference type="SUPFAM" id="SSF47323">
    <property type="entry name" value="Anticodon-binding domain of a subclass of class I aminoacyl-tRNA synthetases"/>
    <property type="match status" value="1"/>
</dbReference>
<dbReference type="Gene3D" id="1.10.730.10">
    <property type="entry name" value="Isoleucyl-tRNA Synthetase, Domain 1"/>
    <property type="match status" value="1"/>
</dbReference>
<comment type="subunit">
    <text evidence="8">Monomer.</text>
</comment>
<dbReference type="Gene3D" id="3.40.50.620">
    <property type="entry name" value="HUPs"/>
    <property type="match status" value="1"/>
</dbReference>
<evidence type="ECO:0000256" key="7">
    <source>
        <dbReference type="ARBA" id="ARBA00049339"/>
    </source>
</evidence>
<sequence length="564" mass="63363">MLLQLAAERIAPHLPEAGVEIAEWLEYPPKPEMGDVSLPCFVLAKRLKRSPQSIAAETADKLNEADGGIRAEAAGGYLNLRFEPSVWSARLLRRIADDKFGQPDWGKGRTVVIDMSSPNIAKPFGVGHLRSTVIGNALGNLYRAAGYRVIRVNHLGDWGTQFGKLIAAYKRWGNDEALAAEPIRESLRLYVKFHDESERSPKLADEGREWFRRLEAGDDEARRLWDTFVRASMKEFDRVYERLGIRFDHVLGESFYNDKIGAVVERLAEQSLLEESDGAQVVRLAEEGLPPCLILKSDGATIYPARDLATAIYRKETMGADMLLYVVGAEQTLHFKQVFAVLARMGCTWSEACRHVPFGLMRMNGKKMSTRRGQVVFLEEVLDEAVARAERMIADKNPELPNRKEVAEVIGVGAVVFGDLKHRRMLEIDFNLDEAISFDGETGPYLQYTFARASSLLRKGRDDVPDRADNIDGVHLSSPEAWMCVKMLCGYEEALAEALRDDEPSVMARYLLDLAKAFNRFYHAERIVADSRSERRAKLTLVSLAARKLQSGMALLGLRTPERM</sequence>
<dbReference type="SUPFAM" id="SSF55190">
    <property type="entry name" value="Arginyl-tRNA synthetase (ArgRS), N-terminal 'additional' domain"/>
    <property type="match status" value="1"/>
</dbReference>